<dbReference type="KEGG" id="hch:HCH_00136"/>
<accession>Q2SQL9</accession>
<protein>
    <submittedName>
        <fullName evidence="1">Uncharacterized protein</fullName>
    </submittedName>
</protein>
<gene>
    <name evidence="1" type="ordered locus">HCH_00136</name>
</gene>
<proteinExistence type="predicted"/>
<keyword evidence="2" id="KW-1185">Reference proteome</keyword>
<evidence type="ECO:0000313" key="1">
    <source>
        <dbReference type="EMBL" id="ABC27055.1"/>
    </source>
</evidence>
<reference evidence="1 2" key="1">
    <citation type="journal article" date="2005" name="Nucleic Acids Res.">
        <title>Genomic blueprint of Hahella chejuensis, a marine microbe producing an algicidal agent.</title>
        <authorList>
            <person name="Jeong H."/>
            <person name="Yim J.H."/>
            <person name="Lee C."/>
            <person name="Choi S.-H."/>
            <person name="Park Y.K."/>
            <person name="Yoon S.H."/>
            <person name="Hur C.-G."/>
            <person name="Kang H.-Y."/>
            <person name="Kim D."/>
            <person name="Lee H.H."/>
            <person name="Park K.H."/>
            <person name="Park S.-H."/>
            <person name="Park H.-S."/>
            <person name="Lee H.K."/>
            <person name="Oh T.K."/>
            <person name="Kim J.F."/>
        </authorList>
    </citation>
    <scope>NUCLEOTIDE SEQUENCE [LARGE SCALE GENOMIC DNA]</scope>
    <source>
        <strain evidence="1 2">KCTC 2396</strain>
    </source>
</reference>
<evidence type="ECO:0000313" key="2">
    <source>
        <dbReference type="Proteomes" id="UP000000238"/>
    </source>
</evidence>
<dbReference type="HOGENOM" id="CLU_3310635_0_0_6"/>
<dbReference type="AlphaFoldDB" id="Q2SQL9"/>
<dbReference type="Proteomes" id="UP000000238">
    <property type="component" value="Chromosome"/>
</dbReference>
<organism evidence="1 2">
    <name type="scientific">Hahella chejuensis (strain KCTC 2396)</name>
    <dbReference type="NCBI Taxonomy" id="349521"/>
    <lineage>
        <taxon>Bacteria</taxon>
        <taxon>Pseudomonadati</taxon>
        <taxon>Pseudomonadota</taxon>
        <taxon>Gammaproteobacteria</taxon>
        <taxon>Oceanospirillales</taxon>
        <taxon>Hahellaceae</taxon>
        <taxon>Hahella</taxon>
    </lineage>
</organism>
<name>Q2SQL9_HAHCH</name>
<sequence>MPKSWLGKQRNFQEGVFVMKMLINIGKSSYHPENCLILS</sequence>
<dbReference type="EMBL" id="CP000155">
    <property type="protein sequence ID" value="ABC27055.1"/>
    <property type="molecule type" value="Genomic_DNA"/>
</dbReference>